<dbReference type="Proteomes" id="UP000275719">
    <property type="component" value="Unassembled WGS sequence"/>
</dbReference>
<dbReference type="Pfam" id="PF06961">
    <property type="entry name" value="DUF1294"/>
    <property type="match status" value="1"/>
</dbReference>
<sequence>MKYVFLYLIIINYIAFSMFHLDKKRARKNMKRISEKNLLTICAFGGTFGAWLAMKNFNHKTSKTSFKIPFYIIVVIQTVILFLVFRR</sequence>
<organism evidence="2 3">
    <name type="scientific">Paenimyroides tangerinum</name>
    <dbReference type="NCBI Taxonomy" id="2488728"/>
    <lineage>
        <taxon>Bacteria</taxon>
        <taxon>Pseudomonadati</taxon>
        <taxon>Bacteroidota</taxon>
        <taxon>Flavobacteriia</taxon>
        <taxon>Flavobacteriales</taxon>
        <taxon>Flavobacteriaceae</taxon>
        <taxon>Paenimyroides</taxon>
    </lineage>
</organism>
<dbReference type="InterPro" id="IPR010718">
    <property type="entry name" value="DUF1294"/>
</dbReference>
<dbReference type="EMBL" id="RQVQ01000016">
    <property type="protein sequence ID" value="RRJ90572.1"/>
    <property type="molecule type" value="Genomic_DNA"/>
</dbReference>
<dbReference type="AlphaFoldDB" id="A0A3P3W624"/>
<keyword evidence="3" id="KW-1185">Reference proteome</keyword>
<keyword evidence="1" id="KW-1133">Transmembrane helix</keyword>
<dbReference type="RefSeq" id="WP_125018981.1">
    <property type="nucleotide sequence ID" value="NZ_RQVQ01000016.1"/>
</dbReference>
<evidence type="ECO:0000313" key="2">
    <source>
        <dbReference type="EMBL" id="RRJ90572.1"/>
    </source>
</evidence>
<evidence type="ECO:0000256" key="1">
    <source>
        <dbReference type="SAM" id="Phobius"/>
    </source>
</evidence>
<feature type="transmembrane region" description="Helical" evidence="1">
    <location>
        <begin position="66"/>
        <end position="85"/>
    </location>
</feature>
<keyword evidence="1" id="KW-0472">Membrane</keyword>
<comment type="caution">
    <text evidence="2">The sequence shown here is derived from an EMBL/GenBank/DDBJ whole genome shotgun (WGS) entry which is preliminary data.</text>
</comment>
<dbReference type="OrthoDB" id="1080927at2"/>
<name>A0A3P3W624_9FLAO</name>
<evidence type="ECO:0000313" key="3">
    <source>
        <dbReference type="Proteomes" id="UP000275719"/>
    </source>
</evidence>
<feature type="transmembrane region" description="Helical" evidence="1">
    <location>
        <begin position="37"/>
        <end position="54"/>
    </location>
</feature>
<gene>
    <name evidence="2" type="ORF">EG240_08575</name>
</gene>
<proteinExistence type="predicted"/>
<reference evidence="2 3" key="1">
    <citation type="submission" date="2018-11" db="EMBL/GenBank/DDBJ databases">
        <title>Flavobacterium sp. nov., YIM 102701-2 draft genome.</title>
        <authorList>
            <person name="Li G."/>
            <person name="Jiang Y."/>
        </authorList>
    </citation>
    <scope>NUCLEOTIDE SEQUENCE [LARGE SCALE GENOMIC DNA]</scope>
    <source>
        <strain evidence="2 3">YIM 102701-2</strain>
    </source>
</reference>
<keyword evidence="1" id="KW-0812">Transmembrane</keyword>
<protein>
    <submittedName>
        <fullName evidence="2">DUF1294 domain-containing protein</fullName>
    </submittedName>
</protein>
<feature type="transmembrane region" description="Helical" evidence="1">
    <location>
        <begin position="6"/>
        <end position="21"/>
    </location>
</feature>
<accession>A0A3P3W624</accession>